<keyword evidence="2" id="KW-0472">Membrane</keyword>
<dbReference type="AlphaFoldDB" id="A0A543IP58"/>
<dbReference type="EMBL" id="VFPQ01000003">
    <property type="protein sequence ID" value="TQM72372.1"/>
    <property type="molecule type" value="Genomic_DNA"/>
</dbReference>
<evidence type="ECO:0000256" key="1">
    <source>
        <dbReference type="SAM" id="MobiDB-lite"/>
    </source>
</evidence>
<gene>
    <name evidence="3" type="ORF">FHX40_4999</name>
</gene>
<sequence>MSMDLTAGPDLSGLIDATELHRYAEELLVHLVADGTAPKPAPGVTDVPGYWLAPAIDALIQIIDGEDALDALTRAARHDEGKTALFLCLALALAGQGDRVHASWLATAFGDLAADRPVLPGQRAVWVAAARGAYGPAGKIFVLRRLDAVANPHECEPERWLKALLPGEPKVVIPPSLLDFPELAELPALQRPAYAADRLARLRARCTEITSPRKPADPPAHPPTGWRGSGMWPETEPLEVLRSLINPSAHTGPLSSLNDHLLEDLQPNSDPRLAALALHVAAPVIRQAAEELAAATRAMPPAEVTVPIMGHPITLRPDGPDPDSIMEAESRIRARAVPPEPYPTWLPQALIGVAVVLLGLSFALTLWLALLAVLAGGGAGLLLLRRRRREEAEAALVGKQLSELRELADRAVFALHEYARESTRRAEAAERDLAELCRLLRRGPRAA</sequence>
<accession>A0A543IP58</accession>
<keyword evidence="2" id="KW-1133">Transmembrane helix</keyword>
<dbReference type="Proteomes" id="UP000319213">
    <property type="component" value="Unassembled WGS sequence"/>
</dbReference>
<name>A0A543IP58_9ACTN</name>
<keyword evidence="2" id="KW-0812">Transmembrane</keyword>
<evidence type="ECO:0000313" key="3">
    <source>
        <dbReference type="EMBL" id="TQM72372.1"/>
    </source>
</evidence>
<evidence type="ECO:0000256" key="2">
    <source>
        <dbReference type="SAM" id="Phobius"/>
    </source>
</evidence>
<keyword evidence="4" id="KW-1185">Reference proteome</keyword>
<proteinExistence type="predicted"/>
<reference evidence="3 4" key="1">
    <citation type="submission" date="2019-06" db="EMBL/GenBank/DDBJ databases">
        <title>Sequencing the genomes of 1000 actinobacteria strains.</title>
        <authorList>
            <person name="Klenk H.-P."/>
        </authorList>
    </citation>
    <scope>NUCLEOTIDE SEQUENCE [LARGE SCALE GENOMIC DNA]</scope>
    <source>
        <strain evidence="3 4">DSM 43186</strain>
    </source>
</reference>
<feature type="region of interest" description="Disordered" evidence="1">
    <location>
        <begin position="210"/>
        <end position="233"/>
    </location>
</feature>
<comment type="caution">
    <text evidence="3">The sequence shown here is derived from an EMBL/GenBank/DDBJ whole genome shotgun (WGS) entry which is preliminary data.</text>
</comment>
<protein>
    <submittedName>
        <fullName evidence="3">Uncharacterized protein</fullName>
    </submittedName>
</protein>
<evidence type="ECO:0000313" key="4">
    <source>
        <dbReference type="Proteomes" id="UP000319213"/>
    </source>
</evidence>
<feature type="transmembrane region" description="Helical" evidence="2">
    <location>
        <begin position="351"/>
        <end position="384"/>
    </location>
</feature>
<organism evidence="3 4">
    <name type="scientific">Thermopolyspora flexuosa</name>
    <dbReference type="NCBI Taxonomy" id="103836"/>
    <lineage>
        <taxon>Bacteria</taxon>
        <taxon>Bacillati</taxon>
        <taxon>Actinomycetota</taxon>
        <taxon>Actinomycetes</taxon>
        <taxon>Streptosporangiales</taxon>
        <taxon>Streptosporangiaceae</taxon>
        <taxon>Thermopolyspora</taxon>
    </lineage>
</organism>